<feature type="transmembrane region" description="Helical" evidence="6">
    <location>
        <begin position="183"/>
        <end position="204"/>
    </location>
</feature>
<dbReference type="AlphaFoldDB" id="A0A804N2L7"/>
<gene>
    <name evidence="8" type="primary">LOC100279365</name>
</gene>
<keyword evidence="4 6" id="KW-1133">Transmembrane helix</keyword>
<reference evidence="8" key="3">
    <citation type="submission" date="2021-05" db="UniProtKB">
        <authorList>
            <consortium name="EnsemblPlants"/>
        </authorList>
    </citation>
    <scope>IDENTIFICATION</scope>
    <source>
        <strain evidence="8">cv. B73</strain>
    </source>
</reference>
<dbReference type="Proteomes" id="UP000007305">
    <property type="component" value="Chromosome 3"/>
</dbReference>
<keyword evidence="10" id="KW-1267">Proteomics identification</keyword>
<keyword evidence="5 6" id="KW-0472">Membrane</keyword>
<keyword evidence="3 6" id="KW-0812">Transmembrane</keyword>
<feature type="domain" description="EamA" evidence="7">
    <location>
        <begin position="186"/>
        <end position="309"/>
    </location>
</feature>
<evidence type="ECO:0000256" key="3">
    <source>
        <dbReference type="ARBA" id="ARBA00022692"/>
    </source>
</evidence>
<proteinExistence type="evidence at protein level"/>
<evidence type="ECO:0000256" key="2">
    <source>
        <dbReference type="ARBA" id="ARBA00007635"/>
    </source>
</evidence>
<feature type="domain" description="EamA" evidence="7">
    <location>
        <begin position="11"/>
        <end position="129"/>
    </location>
</feature>
<feature type="transmembrane region" description="Helical" evidence="6">
    <location>
        <begin position="255"/>
        <end position="274"/>
    </location>
</feature>
<reference evidence="9" key="1">
    <citation type="submission" date="2015-12" db="EMBL/GenBank/DDBJ databases">
        <title>Update maize B73 reference genome by single molecule sequencing technologies.</title>
        <authorList>
            <consortium name="Maize Genome Sequencing Project"/>
            <person name="Ware D."/>
        </authorList>
    </citation>
    <scope>NUCLEOTIDE SEQUENCE [LARGE SCALE GENOMIC DNA]</scope>
    <source>
        <strain evidence="9">cv. B73</strain>
    </source>
</reference>
<feature type="transmembrane region" description="Helical" evidence="6">
    <location>
        <begin position="216"/>
        <end position="235"/>
    </location>
</feature>
<comment type="similarity">
    <text evidence="2">Belongs to the drug/metabolite transporter (DMT) superfamily. Plant drug/metabolite exporter (P-DME) (TC 2.A.7.4) family.</text>
</comment>
<feature type="transmembrane region" description="Helical" evidence="6">
    <location>
        <begin position="35"/>
        <end position="57"/>
    </location>
</feature>
<evidence type="ECO:0000313" key="8">
    <source>
        <dbReference type="EnsemblPlants" id="Zm00001eb130000_P001"/>
    </source>
</evidence>
<dbReference type="GO" id="GO:0005886">
    <property type="term" value="C:plasma membrane"/>
    <property type="evidence" value="ECO:0000318"/>
    <property type="project" value="GO_Central"/>
</dbReference>
<feature type="transmembrane region" description="Helical" evidence="6">
    <location>
        <begin position="341"/>
        <end position="360"/>
    </location>
</feature>
<dbReference type="OrthoDB" id="1728340at2759"/>
<evidence type="ECO:0000256" key="5">
    <source>
        <dbReference type="ARBA" id="ARBA00023136"/>
    </source>
</evidence>
<evidence type="ECO:0000313" key="9">
    <source>
        <dbReference type="Proteomes" id="UP000007305"/>
    </source>
</evidence>
<dbReference type="SUPFAM" id="SSF103481">
    <property type="entry name" value="Multidrug resistance efflux transporter EmrE"/>
    <property type="match status" value="2"/>
</dbReference>
<dbReference type="InterPro" id="IPR037185">
    <property type="entry name" value="EmrE-like"/>
</dbReference>
<accession>A0A804N2L7</accession>
<evidence type="ECO:0000256" key="6">
    <source>
        <dbReference type="SAM" id="Phobius"/>
    </source>
</evidence>
<feature type="transmembrane region" description="Helical" evidence="6">
    <location>
        <begin position="69"/>
        <end position="91"/>
    </location>
</feature>
<evidence type="ECO:0000256" key="1">
    <source>
        <dbReference type="ARBA" id="ARBA00004141"/>
    </source>
</evidence>
<evidence type="ECO:0000256" key="4">
    <source>
        <dbReference type="ARBA" id="ARBA00022989"/>
    </source>
</evidence>
<name>A0A804N2L7_MAIZE</name>
<dbReference type="GO" id="GO:0022857">
    <property type="term" value="F:transmembrane transporter activity"/>
    <property type="evidence" value="ECO:0007669"/>
    <property type="project" value="InterPro"/>
</dbReference>
<feature type="transmembrane region" description="Helical" evidence="6">
    <location>
        <begin position="97"/>
        <end position="118"/>
    </location>
</feature>
<dbReference type="EnsemblPlants" id="Zm00001eb130000_T001">
    <property type="protein sequence ID" value="Zm00001eb130000_P001"/>
    <property type="gene ID" value="Zm00001eb130000"/>
</dbReference>
<comment type="subcellular location">
    <subcellularLocation>
        <location evidence="1">Membrane</location>
        <topology evidence="1">Multi-pass membrane protein</topology>
    </subcellularLocation>
</comment>
<feature type="transmembrane region" description="Helical" evidence="6">
    <location>
        <begin position="281"/>
        <end position="301"/>
    </location>
</feature>
<dbReference type="InterPro" id="IPR000620">
    <property type="entry name" value="EamA_dom"/>
</dbReference>
<protein>
    <recommendedName>
        <fullName evidence="7">EamA domain-containing protein</fullName>
    </recommendedName>
</protein>
<dbReference type="Gramene" id="Zm00001eb130000_T001">
    <property type="protein sequence ID" value="Zm00001eb130000_P001"/>
    <property type="gene ID" value="Zm00001eb130000"/>
</dbReference>
<dbReference type="InParanoid" id="A0A804N2L7"/>
<keyword evidence="9" id="KW-1185">Reference proteome</keyword>
<dbReference type="PANTHER" id="PTHR31218">
    <property type="entry name" value="WAT1-RELATED PROTEIN"/>
    <property type="match status" value="1"/>
</dbReference>
<evidence type="ECO:0007829" key="10">
    <source>
        <dbReference type="PeptideAtlas" id="A0A804N2L7"/>
    </source>
</evidence>
<reference evidence="8" key="2">
    <citation type="submission" date="2019-07" db="EMBL/GenBank/DDBJ databases">
        <authorList>
            <person name="Seetharam A."/>
            <person name="Woodhouse M."/>
            <person name="Cannon E."/>
        </authorList>
    </citation>
    <scope>NUCLEOTIDE SEQUENCE [LARGE SCALE GENOMIC DNA]</scope>
    <source>
        <strain evidence="8">cv. B73</strain>
    </source>
</reference>
<evidence type="ECO:0000259" key="7">
    <source>
        <dbReference type="Pfam" id="PF00892"/>
    </source>
</evidence>
<dbReference type="FunCoup" id="A0A804N2L7">
    <property type="interactions" value="22"/>
</dbReference>
<dbReference type="InterPro" id="IPR030184">
    <property type="entry name" value="WAT1-related"/>
</dbReference>
<feature type="transmembrane region" description="Helical" evidence="6">
    <location>
        <begin position="130"/>
        <end position="150"/>
    </location>
</feature>
<organism evidence="8 9">
    <name type="scientific">Zea mays</name>
    <name type="common">Maize</name>
    <dbReference type="NCBI Taxonomy" id="4577"/>
    <lineage>
        <taxon>Eukaryota</taxon>
        <taxon>Viridiplantae</taxon>
        <taxon>Streptophyta</taxon>
        <taxon>Embryophyta</taxon>
        <taxon>Tracheophyta</taxon>
        <taxon>Spermatophyta</taxon>
        <taxon>Magnoliopsida</taxon>
        <taxon>Liliopsida</taxon>
        <taxon>Poales</taxon>
        <taxon>Poaceae</taxon>
        <taxon>PACMAD clade</taxon>
        <taxon>Panicoideae</taxon>
        <taxon>Andropogonodae</taxon>
        <taxon>Andropogoneae</taxon>
        <taxon>Tripsacinae</taxon>
        <taxon>Zea</taxon>
    </lineage>
</organism>
<dbReference type="Pfam" id="PF00892">
    <property type="entry name" value="EamA"/>
    <property type="match status" value="2"/>
</dbReference>
<sequence length="427" mass="44772">MGKSCVPPVAMVLVQLGFAGMNVVSKLALDAGMSPYVLIAYRNLIAAAVISPVAYLLERRSGATITKKVLLQIFVSSIFGATLNQVLYFVGLKSTSPTVACALTNTLPALTFVMAAALKMESVRPGTPAGQAKLVGTAVCVGGSMVIPFYKGPVLGLWASPLHWRFVADHAPSPAAAAAHSGAAVLGDVLIIASCVAWAVWFILHTKMSEGFSAPYTSTAIMCLMAGVQCAGVSAAMDRSLDVWKLGCDIRLYSVLYIGIVGSGIGFTLMSWCIQVRGPLYVSMFSPLLLVVVAIIGWAILGEKIRVGTYVDHQLTSQSVHGEILIKLMSSSSAPSILHTLPAYSAVGSVLIVAGLYMVLWGKGREMDRPDLDNDDDIADEETAVGLVGFSGKGGGAVAIASSRVEAISLPVSFSTTSPKRLQHIHG</sequence>